<dbReference type="Gene3D" id="1.10.510.10">
    <property type="entry name" value="Transferase(Phosphotransferase) domain 1"/>
    <property type="match status" value="1"/>
</dbReference>
<dbReference type="GO" id="GO:0005737">
    <property type="term" value="C:cytoplasm"/>
    <property type="evidence" value="ECO:0007669"/>
    <property type="project" value="TreeGrafter"/>
</dbReference>
<dbReference type="STRING" id="717646.M2LRS8"/>
<sequence>MYRGRDHVEHSATAAEQDASAKGSASTQPSQHPRSHSAAEAGLSLAPSHGISINLPDAAPPSRPPMVKMMSAPTYSSPIRHHRRAPSKTKNVKETLNAKSHYGSSDDDEGAAVHRINQYIIKSEIGRGSFGAVHLCVDQYGNEYAVKEFSKARLRKRAQSNLLRKPNQGQRRPGHLAAGLGFNSPLHRQSTDQLQRADTAGSLDLIKEEIAIMKKLNHNNLVNLIEVLDDPQEDSLYMVLEYCKKGVVMKVGLDERAEPYEEEACRCWFRDMILGIEYLHAQGIIHRDIKPDNCLVTEEDELKIVDFGVSEMFEKQSDMATAKSAGSPAFMPPELCVARHGQVSGRAADIWSMGVTLYCLRYGRIPFEKSNLLELYQSIREDELSMDGEQDERFKDMMRKLLEKEPEKRITMEGLRQHPWVTKDGTDPLLSAEENCADLIEPPTEAEMNQAITGNMAYLMTVMRAVKRFKQAVNRKHPDRVEGIFGRQSRLVAPPTAMDPRESRSTDAHDRRPMETILVTAGVHRDVDVDDEMNRLPHDLDRMHTKPATVDIDQLTSNNMSGETEGLSKQRHESNVHRHHPSTSPEAHRHTTMTRAFTLPEDDHAKGHAHDPLTDTLFLGLNQPATSDDATNTNPTPEINEPLIVSESPPAVELNIYEQAYQEEMQRIMERRGGEAGSMYLTRRVEHRADLRSHSSILDAPAAAARRGKEKLAQLFGDGLASVVKQAKQRKDREEGMSPGPKLEMSGSAAAAKVDADAAEILALATIHAERRGRETEEDEGRKAGIDGTMDPEGSAAIIMTKAHAQAAAQRDAAFLDAGGGAMPGMPGGFPVTPGVGAKEGGVMFG</sequence>
<evidence type="ECO:0000256" key="4">
    <source>
        <dbReference type="SAM" id="MobiDB-lite"/>
    </source>
</evidence>
<dbReference type="InterPro" id="IPR017441">
    <property type="entry name" value="Protein_kinase_ATP_BS"/>
</dbReference>
<dbReference type="KEGG" id="bcom:BAUCODRAFT_69308"/>
<dbReference type="eggNOG" id="KOG0585">
    <property type="taxonomic scope" value="Eukaryota"/>
</dbReference>
<gene>
    <name evidence="6" type="ORF">BAUCODRAFT_69308</name>
</gene>
<protein>
    <recommendedName>
        <fullName evidence="5">Protein kinase domain-containing protein</fullName>
    </recommendedName>
</protein>
<dbReference type="FunFam" id="3.30.200.20:FF:000447">
    <property type="entry name" value="Calcium/calmodulin dependent protein kinase"/>
    <property type="match status" value="1"/>
</dbReference>
<dbReference type="OMA" id="QSIRMDP"/>
<feature type="region of interest" description="Disordered" evidence="4">
    <location>
        <begin position="1"/>
        <end position="94"/>
    </location>
</feature>
<keyword evidence="7" id="KW-1185">Reference proteome</keyword>
<dbReference type="InterPro" id="IPR000719">
    <property type="entry name" value="Prot_kinase_dom"/>
</dbReference>
<dbReference type="PROSITE" id="PS50011">
    <property type="entry name" value="PROTEIN_KINASE_DOM"/>
    <property type="match status" value="1"/>
</dbReference>
<feature type="region of interest" description="Disordered" evidence="4">
    <location>
        <begin position="769"/>
        <end position="792"/>
    </location>
</feature>
<dbReference type="OrthoDB" id="68483at2759"/>
<keyword evidence="1 3" id="KW-0547">Nucleotide-binding</keyword>
<dbReference type="AlphaFoldDB" id="M2LRS8"/>
<dbReference type="RefSeq" id="XP_007675510.1">
    <property type="nucleotide sequence ID" value="XM_007677320.1"/>
</dbReference>
<feature type="compositionally biased region" description="Basic and acidic residues" evidence="4">
    <location>
        <begin position="769"/>
        <end position="785"/>
    </location>
</feature>
<evidence type="ECO:0000256" key="2">
    <source>
        <dbReference type="ARBA" id="ARBA00022840"/>
    </source>
</evidence>
<dbReference type="FunFam" id="1.10.510.10:FF:000995">
    <property type="entry name" value="BcCMK3, calcium/calmodulin-dependent protein kinase"/>
    <property type="match status" value="1"/>
</dbReference>
<dbReference type="Gene3D" id="3.30.200.20">
    <property type="entry name" value="Phosphorylase Kinase, domain 1"/>
    <property type="match status" value="1"/>
</dbReference>
<organism evidence="6 7">
    <name type="scientific">Baudoinia panamericana (strain UAMH 10762)</name>
    <name type="common">Angels' share fungus</name>
    <name type="synonym">Baudoinia compniacensis (strain UAMH 10762)</name>
    <dbReference type="NCBI Taxonomy" id="717646"/>
    <lineage>
        <taxon>Eukaryota</taxon>
        <taxon>Fungi</taxon>
        <taxon>Dikarya</taxon>
        <taxon>Ascomycota</taxon>
        <taxon>Pezizomycotina</taxon>
        <taxon>Dothideomycetes</taxon>
        <taxon>Dothideomycetidae</taxon>
        <taxon>Mycosphaerellales</taxon>
        <taxon>Teratosphaeriaceae</taxon>
        <taxon>Baudoinia</taxon>
    </lineage>
</organism>
<dbReference type="PROSITE" id="PS00108">
    <property type="entry name" value="PROTEIN_KINASE_ST"/>
    <property type="match status" value="1"/>
</dbReference>
<dbReference type="PROSITE" id="PS00107">
    <property type="entry name" value="PROTEIN_KINASE_ATP"/>
    <property type="match status" value="1"/>
</dbReference>
<feature type="region of interest" description="Disordered" evidence="4">
    <location>
        <begin position="159"/>
        <end position="182"/>
    </location>
</feature>
<feature type="compositionally biased region" description="Polar residues" evidence="4">
    <location>
        <begin position="23"/>
        <end position="32"/>
    </location>
</feature>
<dbReference type="Pfam" id="PF00069">
    <property type="entry name" value="Pkinase"/>
    <property type="match status" value="1"/>
</dbReference>
<reference evidence="6 7" key="1">
    <citation type="journal article" date="2012" name="PLoS Pathog.">
        <title>Diverse lifestyles and strategies of plant pathogenesis encoded in the genomes of eighteen Dothideomycetes fungi.</title>
        <authorList>
            <person name="Ohm R.A."/>
            <person name="Feau N."/>
            <person name="Henrissat B."/>
            <person name="Schoch C.L."/>
            <person name="Horwitz B.A."/>
            <person name="Barry K.W."/>
            <person name="Condon B.J."/>
            <person name="Copeland A.C."/>
            <person name="Dhillon B."/>
            <person name="Glaser F."/>
            <person name="Hesse C.N."/>
            <person name="Kosti I."/>
            <person name="LaButti K."/>
            <person name="Lindquist E.A."/>
            <person name="Lucas S."/>
            <person name="Salamov A.A."/>
            <person name="Bradshaw R.E."/>
            <person name="Ciuffetti L."/>
            <person name="Hamelin R.C."/>
            <person name="Kema G.H.J."/>
            <person name="Lawrence C."/>
            <person name="Scott J.A."/>
            <person name="Spatafora J.W."/>
            <person name="Turgeon B.G."/>
            <person name="de Wit P.J.G.M."/>
            <person name="Zhong S."/>
            <person name="Goodwin S.B."/>
            <person name="Grigoriev I.V."/>
        </authorList>
    </citation>
    <scope>NUCLEOTIDE SEQUENCE [LARGE SCALE GENOMIC DNA]</scope>
    <source>
        <strain evidence="6 7">UAMH 10762</strain>
    </source>
</reference>
<dbReference type="GeneID" id="19116514"/>
<evidence type="ECO:0000256" key="3">
    <source>
        <dbReference type="PROSITE-ProRule" id="PRU10141"/>
    </source>
</evidence>
<feature type="domain" description="Protein kinase" evidence="5">
    <location>
        <begin position="119"/>
        <end position="421"/>
    </location>
</feature>
<dbReference type="SMART" id="SM00220">
    <property type="entry name" value="S_TKc"/>
    <property type="match status" value="1"/>
</dbReference>
<dbReference type="PANTHER" id="PTHR24346:SF77">
    <property type="entry name" value="SERINE THREONINE PROTEIN KINASE"/>
    <property type="match status" value="1"/>
</dbReference>
<feature type="compositionally biased region" description="Basic and acidic residues" evidence="4">
    <location>
        <begin position="1"/>
        <end position="10"/>
    </location>
</feature>
<evidence type="ECO:0000313" key="7">
    <source>
        <dbReference type="Proteomes" id="UP000011761"/>
    </source>
</evidence>
<dbReference type="GO" id="GO:0005524">
    <property type="term" value="F:ATP binding"/>
    <property type="evidence" value="ECO:0007669"/>
    <property type="project" value="UniProtKB-UniRule"/>
</dbReference>
<dbReference type="InterPro" id="IPR008271">
    <property type="entry name" value="Ser/Thr_kinase_AS"/>
</dbReference>
<dbReference type="GO" id="GO:0004674">
    <property type="term" value="F:protein serine/threonine kinase activity"/>
    <property type="evidence" value="ECO:0007669"/>
    <property type="project" value="TreeGrafter"/>
</dbReference>
<dbReference type="InterPro" id="IPR011009">
    <property type="entry name" value="Kinase-like_dom_sf"/>
</dbReference>
<feature type="region of interest" description="Disordered" evidence="4">
    <location>
        <begin position="556"/>
        <end position="590"/>
    </location>
</feature>
<feature type="compositionally biased region" description="Basic and acidic residues" evidence="4">
    <location>
        <begin position="566"/>
        <end position="576"/>
    </location>
</feature>
<evidence type="ECO:0000259" key="5">
    <source>
        <dbReference type="PROSITE" id="PS50011"/>
    </source>
</evidence>
<dbReference type="HOGENOM" id="CLU_000288_165_0_1"/>
<dbReference type="EMBL" id="KB445554">
    <property type="protein sequence ID" value="EMC97172.1"/>
    <property type="molecule type" value="Genomic_DNA"/>
</dbReference>
<name>M2LRS8_BAUPA</name>
<dbReference type="SUPFAM" id="SSF56112">
    <property type="entry name" value="Protein kinase-like (PK-like)"/>
    <property type="match status" value="1"/>
</dbReference>
<evidence type="ECO:0000313" key="6">
    <source>
        <dbReference type="EMBL" id="EMC97172.1"/>
    </source>
</evidence>
<dbReference type="GO" id="GO:0035556">
    <property type="term" value="P:intracellular signal transduction"/>
    <property type="evidence" value="ECO:0007669"/>
    <property type="project" value="TreeGrafter"/>
</dbReference>
<dbReference type="Proteomes" id="UP000011761">
    <property type="component" value="Unassembled WGS sequence"/>
</dbReference>
<dbReference type="PANTHER" id="PTHR24346">
    <property type="entry name" value="MAP/MICROTUBULE AFFINITY-REGULATING KINASE"/>
    <property type="match status" value="1"/>
</dbReference>
<feature type="binding site" evidence="3">
    <location>
        <position position="147"/>
    </location>
    <ligand>
        <name>ATP</name>
        <dbReference type="ChEBI" id="CHEBI:30616"/>
    </ligand>
</feature>
<feature type="compositionally biased region" description="Polar residues" evidence="4">
    <location>
        <begin position="159"/>
        <end position="170"/>
    </location>
</feature>
<evidence type="ECO:0000256" key="1">
    <source>
        <dbReference type="ARBA" id="ARBA00022741"/>
    </source>
</evidence>
<proteinExistence type="predicted"/>
<feature type="region of interest" description="Disordered" evidence="4">
    <location>
        <begin position="726"/>
        <end position="749"/>
    </location>
</feature>
<keyword evidence="2 3" id="KW-0067">ATP-binding</keyword>
<dbReference type="CDD" id="cd14008">
    <property type="entry name" value="STKc_LKB1_CaMKK"/>
    <property type="match status" value="1"/>
</dbReference>
<accession>M2LRS8</accession>